<evidence type="ECO:0000313" key="4">
    <source>
        <dbReference type="EMBL" id="RXX22547.1"/>
    </source>
</evidence>
<dbReference type="Proteomes" id="UP001207177">
    <property type="component" value="Unassembled WGS sequence"/>
</dbReference>
<reference evidence="3" key="4">
    <citation type="submission" date="2022-02" db="EMBL/GenBank/DDBJ databases">
        <authorList>
            <person name="Christensen J.J.E."/>
            <person name="Jensen C.S."/>
            <person name="Nielsen X.C."/>
            <person name="Dargis R."/>
        </authorList>
    </citation>
    <scope>NUCLEOTIDE SEQUENCE</scope>
    <source>
        <strain evidence="3">K16259064</strain>
    </source>
</reference>
<dbReference type="SUPFAM" id="SSF159894">
    <property type="entry name" value="YgaC/TfoX-N like"/>
    <property type="match status" value="1"/>
</dbReference>
<dbReference type="RefSeq" id="WP_000168531.1">
    <property type="nucleotide sequence ID" value="NZ_JAHZPM010000001.1"/>
</dbReference>
<sequence>MASSKEYLDFILEQLSELEEMSYRPMMGEYILYYRGKIIGGIYDNRLLLKPVKLVRDQLGQTRLERPYEGAKEMILIEDIEDKSFLMRLIKEMYEVLPAPKVKKKA</sequence>
<dbReference type="EMBL" id="JAKUVW010000004">
    <property type="protein sequence ID" value="MCY7060226.1"/>
    <property type="molecule type" value="Genomic_DNA"/>
</dbReference>
<dbReference type="EMBL" id="QEWK01000001">
    <property type="protein sequence ID" value="RXX22547.1"/>
    <property type="molecule type" value="Genomic_DNA"/>
</dbReference>
<evidence type="ECO:0000313" key="5">
    <source>
        <dbReference type="Proteomes" id="UP000028098"/>
    </source>
</evidence>
<dbReference type="Gene3D" id="3.30.1460.30">
    <property type="entry name" value="YgaC/TfoX-N like chaperone"/>
    <property type="match status" value="1"/>
</dbReference>
<dbReference type="InterPro" id="IPR007076">
    <property type="entry name" value="TfoX_N"/>
</dbReference>
<organism evidence="2 5">
    <name type="scientific">Streptococcus oralis</name>
    <dbReference type="NCBI Taxonomy" id="1303"/>
    <lineage>
        <taxon>Bacteria</taxon>
        <taxon>Bacillati</taxon>
        <taxon>Bacillota</taxon>
        <taxon>Bacilli</taxon>
        <taxon>Lactobacillales</taxon>
        <taxon>Streptococcaceae</taxon>
        <taxon>Streptococcus</taxon>
    </lineage>
</organism>
<dbReference type="Proteomes" id="UP000289921">
    <property type="component" value="Unassembled WGS sequence"/>
</dbReference>
<dbReference type="PATRIC" id="fig|1303.44.peg.931"/>
<evidence type="ECO:0000313" key="3">
    <source>
        <dbReference type="EMBL" id="MCY7060226.1"/>
    </source>
</evidence>
<dbReference type="Pfam" id="PF04993">
    <property type="entry name" value="TfoX_N"/>
    <property type="match status" value="1"/>
</dbReference>
<reference evidence="2 5" key="1">
    <citation type="submission" date="2014-05" db="EMBL/GenBank/DDBJ databases">
        <authorList>
            <person name="Daugherty S.C."/>
            <person name="Tallon L.J."/>
            <person name="Sadzewicz L."/>
            <person name="Kilian M."/>
            <person name="Tettelin H."/>
        </authorList>
    </citation>
    <scope>NUCLEOTIDE SEQUENCE [LARGE SCALE GENOMIC DNA]</scope>
    <source>
        <strain evidence="2 5">SK143</strain>
    </source>
</reference>
<dbReference type="Proteomes" id="UP000028098">
    <property type="component" value="Unassembled WGS sequence"/>
</dbReference>
<reference evidence="4 6" key="2">
    <citation type="submission" date="2018-05" db="EMBL/GenBank/DDBJ databases">
        <title>Streptococcus from otitis media.</title>
        <authorList>
            <person name="Wayes A.M."/>
            <person name="Jakubovics N.S."/>
        </authorList>
    </citation>
    <scope>NUCLEOTIDE SEQUENCE [LARGE SCALE GENOMIC DNA]</scope>
    <source>
        <strain evidence="4 6">NU39</strain>
    </source>
</reference>
<feature type="domain" description="TfoX N-terminal" evidence="1">
    <location>
        <begin position="13"/>
        <end position="73"/>
    </location>
</feature>
<gene>
    <name evidence="4" type="ORF">DF217_00800</name>
    <name evidence="3" type="ORF">MK395_05350</name>
    <name evidence="2" type="ORF">SK143_0980</name>
</gene>
<evidence type="ECO:0000313" key="6">
    <source>
        <dbReference type="Proteomes" id="UP000289921"/>
    </source>
</evidence>
<evidence type="ECO:0000313" key="7">
    <source>
        <dbReference type="Proteomes" id="UP001207177"/>
    </source>
</evidence>
<proteinExistence type="predicted"/>
<protein>
    <submittedName>
        <fullName evidence="2">TfoX N-terminal domain protein</fullName>
    </submittedName>
    <submittedName>
        <fullName evidence="3">TfoX/Sxy family protein</fullName>
    </submittedName>
    <submittedName>
        <fullName evidence="4">Transcriptional regulator</fullName>
    </submittedName>
</protein>
<dbReference type="AlphaFoldDB" id="A0A081R6U6"/>
<accession>A0A081R6U6</accession>
<dbReference type="EMBL" id="JPGB01000004">
    <property type="protein sequence ID" value="KEQ50919.1"/>
    <property type="molecule type" value="Genomic_DNA"/>
</dbReference>
<reference evidence="3 7" key="3">
    <citation type="journal article" date="2022" name="Med Res Arch">
        <title>Genomic identification of streptococcal strains and relation to clinical characteristics. A substudy to The Partial Oral Treatment of Endocarditis (POET) Trial.</title>
        <authorList>
            <person name="Christensen J."/>
            <person name="Jensen C."/>
            <person name="Dargis R."/>
            <person name="Nielsen X."/>
            <person name="Pries- Heje M."/>
            <person name="Wiingaard C."/>
            <person name="Ihlemann N."/>
            <person name="Gill S."/>
            <person name="Bruun N."/>
            <person name="Elming H."/>
            <person name="Povlsen J."/>
            <person name="Madsen T."/>
            <person name="Jensen K."/>
            <person name="Fuursted K."/>
            <person name="Ostergaard L."/>
            <person name="Christiansen U."/>
            <person name="Rosenvinge F."/>
            <person name="Helweg-Larsen J."/>
            <person name="Fosbol E."/>
            <person name="Kober L."/>
            <person name="Torp-Pedersen C."/>
            <person name="Tonder N."/>
            <person name="Moser C."/>
            <person name="Iversen K."/>
            <person name="Bundgaard H."/>
        </authorList>
    </citation>
    <scope>NUCLEOTIDE SEQUENCE [LARGE SCALE GENOMIC DNA]</scope>
    <source>
        <strain evidence="3 7">K16259064</strain>
    </source>
</reference>
<comment type="caution">
    <text evidence="2">The sequence shown here is derived from an EMBL/GenBank/DDBJ whole genome shotgun (WGS) entry which is preliminary data.</text>
</comment>
<evidence type="ECO:0000313" key="2">
    <source>
        <dbReference type="EMBL" id="KEQ50919.1"/>
    </source>
</evidence>
<name>A0A081R6U6_STROR</name>
<evidence type="ECO:0000259" key="1">
    <source>
        <dbReference type="Pfam" id="PF04993"/>
    </source>
</evidence>